<dbReference type="InterPro" id="IPR032710">
    <property type="entry name" value="NTF2-like_dom_sf"/>
</dbReference>
<comment type="caution">
    <text evidence="2">The sequence shown here is derived from an EMBL/GenBank/DDBJ whole genome shotgun (WGS) entry which is preliminary data.</text>
</comment>
<dbReference type="EMBL" id="JARXVE010000004">
    <property type="protein sequence ID" value="MDH6196173.1"/>
    <property type="molecule type" value="Genomic_DNA"/>
</dbReference>
<evidence type="ECO:0000259" key="1">
    <source>
        <dbReference type="Pfam" id="PF12680"/>
    </source>
</evidence>
<sequence>MTVTNPQHPAHLAGQRLRAAVAARDKEAWLAVFADDAIVQDPIGPSFFDPEGLGHRGKEAIAAFWDKAIAPTDNLEFRFVETFQCGNEEANVGSIVTTMGGHQITTEGIFTYRVNDAGQMVALRAYWEVDRATAVKIDD</sequence>
<dbReference type="InterPro" id="IPR037401">
    <property type="entry name" value="SnoaL-like"/>
</dbReference>
<dbReference type="SUPFAM" id="SSF54427">
    <property type="entry name" value="NTF2-like"/>
    <property type="match status" value="1"/>
</dbReference>
<dbReference type="EC" id="5.3.3.1" evidence="2"/>
<reference evidence="2 3" key="1">
    <citation type="submission" date="2023-04" db="EMBL/GenBank/DDBJ databases">
        <title>Forest soil microbial communities from Buena Vista Peninsula, Colon Province, Panama.</title>
        <authorList>
            <person name="Bouskill N."/>
        </authorList>
    </citation>
    <scope>NUCLEOTIDE SEQUENCE [LARGE SCALE GENOMIC DNA]</scope>
    <source>
        <strain evidence="2 3">AC80</strain>
    </source>
</reference>
<gene>
    <name evidence="2" type="ORF">M2272_002816</name>
</gene>
<proteinExistence type="predicted"/>
<dbReference type="Gene3D" id="3.10.450.50">
    <property type="match status" value="1"/>
</dbReference>
<feature type="domain" description="SnoaL-like" evidence="1">
    <location>
        <begin position="16"/>
        <end position="121"/>
    </location>
</feature>
<organism evidence="2 3">
    <name type="scientific">Mycolicibacterium frederiksbergense</name>
    <dbReference type="NCBI Taxonomy" id="117567"/>
    <lineage>
        <taxon>Bacteria</taxon>
        <taxon>Bacillati</taxon>
        <taxon>Actinomycetota</taxon>
        <taxon>Actinomycetes</taxon>
        <taxon>Mycobacteriales</taxon>
        <taxon>Mycobacteriaceae</taxon>
        <taxon>Mycolicibacterium</taxon>
    </lineage>
</organism>
<dbReference type="Pfam" id="PF12680">
    <property type="entry name" value="SnoaL_2"/>
    <property type="match status" value="1"/>
</dbReference>
<dbReference type="Proteomes" id="UP001160130">
    <property type="component" value="Unassembled WGS sequence"/>
</dbReference>
<protein>
    <submittedName>
        <fullName evidence="2">Steroid delta-isomerase</fullName>
        <ecNumber evidence="2">5.3.3.1</ecNumber>
    </submittedName>
</protein>
<evidence type="ECO:0000313" key="2">
    <source>
        <dbReference type="EMBL" id="MDH6196173.1"/>
    </source>
</evidence>
<keyword evidence="2" id="KW-0413">Isomerase</keyword>
<name>A0ABT6KZV4_9MYCO</name>
<dbReference type="GO" id="GO:0004769">
    <property type="term" value="F:steroid Delta-isomerase activity"/>
    <property type="evidence" value="ECO:0007669"/>
    <property type="project" value="UniProtKB-EC"/>
</dbReference>
<keyword evidence="3" id="KW-1185">Reference proteome</keyword>
<dbReference type="RefSeq" id="WP_280832813.1">
    <property type="nucleotide sequence ID" value="NZ_JARXVE010000004.1"/>
</dbReference>
<accession>A0ABT6KZV4</accession>
<evidence type="ECO:0000313" key="3">
    <source>
        <dbReference type="Proteomes" id="UP001160130"/>
    </source>
</evidence>